<reference evidence="3 4" key="1">
    <citation type="journal article" date="2018" name="Sci. Rep.">
        <title>Raphidocelis subcapitata (=Pseudokirchneriella subcapitata) provides an insight into genome evolution and environmental adaptations in the Sphaeropleales.</title>
        <authorList>
            <person name="Suzuki S."/>
            <person name="Yamaguchi H."/>
            <person name="Nakajima N."/>
            <person name="Kawachi M."/>
        </authorList>
    </citation>
    <scope>NUCLEOTIDE SEQUENCE [LARGE SCALE GENOMIC DNA]</scope>
    <source>
        <strain evidence="3 4">NIES-35</strain>
    </source>
</reference>
<evidence type="ECO:0000256" key="1">
    <source>
        <dbReference type="SAM" id="Coils"/>
    </source>
</evidence>
<proteinExistence type="predicted"/>
<dbReference type="Proteomes" id="UP000247498">
    <property type="component" value="Unassembled WGS sequence"/>
</dbReference>
<feature type="coiled-coil region" evidence="1">
    <location>
        <begin position="55"/>
        <end position="82"/>
    </location>
</feature>
<keyword evidence="4" id="KW-1185">Reference proteome</keyword>
<sequence>MSWFGGKKGPEEAQDPDSMGKGRFAAPPPCPRCELTKGQMNRTIQNYQKAYRKKVEGLKTELVSTRADNQQLRSQVRRLRRRKLVHAPSVIVGAAVGVLVADRVKELLRGLRQRLRRGGKGDGVDAAVPAGVEGEAAGAA</sequence>
<name>A0A2V0NNL7_9CHLO</name>
<comment type="caution">
    <text evidence="3">The sequence shown here is derived from an EMBL/GenBank/DDBJ whole genome shotgun (WGS) entry which is preliminary data.</text>
</comment>
<protein>
    <submittedName>
        <fullName evidence="3">Uncharacterized protein</fullName>
    </submittedName>
</protein>
<accession>A0A2V0NNL7</accession>
<dbReference type="AlphaFoldDB" id="A0A2V0NNL7"/>
<organism evidence="3 4">
    <name type="scientific">Raphidocelis subcapitata</name>
    <dbReference type="NCBI Taxonomy" id="307507"/>
    <lineage>
        <taxon>Eukaryota</taxon>
        <taxon>Viridiplantae</taxon>
        <taxon>Chlorophyta</taxon>
        <taxon>core chlorophytes</taxon>
        <taxon>Chlorophyceae</taxon>
        <taxon>CS clade</taxon>
        <taxon>Sphaeropleales</taxon>
        <taxon>Selenastraceae</taxon>
        <taxon>Raphidocelis</taxon>
    </lineage>
</organism>
<keyword evidence="1" id="KW-0175">Coiled coil</keyword>
<gene>
    <name evidence="3" type="ORF">Rsub_01873</name>
</gene>
<dbReference type="OrthoDB" id="543030at2759"/>
<evidence type="ECO:0000313" key="4">
    <source>
        <dbReference type="Proteomes" id="UP000247498"/>
    </source>
</evidence>
<dbReference type="InParanoid" id="A0A2V0NNL7"/>
<evidence type="ECO:0000313" key="3">
    <source>
        <dbReference type="EMBL" id="GBF89156.1"/>
    </source>
</evidence>
<evidence type="ECO:0000256" key="2">
    <source>
        <dbReference type="SAM" id="MobiDB-lite"/>
    </source>
</evidence>
<feature type="region of interest" description="Disordered" evidence="2">
    <location>
        <begin position="1"/>
        <end position="36"/>
    </location>
</feature>
<dbReference type="EMBL" id="BDRX01000008">
    <property type="protein sequence ID" value="GBF89156.1"/>
    <property type="molecule type" value="Genomic_DNA"/>
</dbReference>